<reference evidence="1" key="1">
    <citation type="submission" date="2021-02" db="EMBL/GenBank/DDBJ databases">
        <authorList>
            <person name="Palmer J.M."/>
        </authorList>
    </citation>
    <scope>NUCLEOTIDE SEQUENCE</scope>
    <source>
        <strain evidence="1">SCRP734</strain>
    </source>
</reference>
<comment type="caution">
    <text evidence="1">The sequence shown here is derived from an EMBL/GenBank/DDBJ whole genome shotgun (WGS) entry which is preliminary data.</text>
</comment>
<sequence length="99" mass="11031">MGRAFSSVGTCAGAARSREVASRHEQALEAVELELSPRCSSLLRSMGSRVRERPSSAIVAAGYLYWIEPRVEDYVQLVNPRATRLDLPWCRLMRAHGTL</sequence>
<evidence type="ECO:0000313" key="1">
    <source>
        <dbReference type="EMBL" id="KAG7380197.1"/>
    </source>
</evidence>
<gene>
    <name evidence="1" type="ORF">PHYPSEUDO_007651</name>
</gene>
<organism evidence="1 2">
    <name type="scientific">Phytophthora pseudosyringae</name>
    <dbReference type="NCBI Taxonomy" id="221518"/>
    <lineage>
        <taxon>Eukaryota</taxon>
        <taxon>Sar</taxon>
        <taxon>Stramenopiles</taxon>
        <taxon>Oomycota</taxon>
        <taxon>Peronosporomycetes</taxon>
        <taxon>Peronosporales</taxon>
        <taxon>Peronosporaceae</taxon>
        <taxon>Phytophthora</taxon>
    </lineage>
</organism>
<evidence type="ECO:0000313" key="2">
    <source>
        <dbReference type="Proteomes" id="UP000694044"/>
    </source>
</evidence>
<proteinExistence type="predicted"/>
<name>A0A8T1VFX1_9STRA</name>
<protein>
    <submittedName>
        <fullName evidence="1">Uncharacterized protein</fullName>
    </submittedName>
</protein>
<keyword evidence="2" id="KW-1185">Reference proteome</keyword>
<dbReference type="AlphaFoldDB" id="A0A8T1VFX1"/>
<accession>A0A8T1VFX1</accession>
<dbReference type="EMBL" id="JAGDFM010000306">
    <property type="protein sequence ID" value="KAG7380197.1"/>
    <property type="molecule type" value="Genomic_DNA"/>
</dbReference>
<dbReference type="Proteomes" id="UP000694044">
    <property type="component" value="Unassembled WGS sequence"/>
</dbReference>